<evidence type="ECO:0000313" key="3">
    <source>
        <dbReference type="EMBL" id="MFC6770095.1"/>
    </source>
</evidence>
<keyword evidence="4" id="KW-1185">Reference proteome</keyword>
<dbReference type="SUPFAM" id="SSF50249">
    <property type="entry name" value="Nucleic acid-binding proteins"/>
    <property type="match status" value="1"/>
</dbReference>
<dbReference type="EMBL" id="JBHSWT010000012">
    <property type="protein sequence ID" value="MFC6770095.1"/>
    <property type="molecule type" value="Genomic_DNA"/>
</dbReference>
<dbReference type="Pfam" id="PF01938">
    <property type="entry name" value="TRAM"/>
    <property type="match status" value="1"/>
</dbReference>
<dbReference type="Gene3D" id="2.40.50.140">
    <property type="entry name" value="Nucleic acid-binding proteins"/>
    <property type="match status" value="1"/>
</dbReference>
<reference evidence="3 4" key="1">
    <citation type="journal article" date="2019" name="Int. J. Syst. Evol. Microbiol.">
        <title>The Global Catalogue of Microorganisms (GCM) 10K type strain sequencing project: providing services to taxonomists for standard genome sequencing and annotation.</title>
        <authorList>
            <consortium name="The Broad Institute Genomics Platform"/>
            <consortium name="The Broad Institute Genome Sequencing Center for Infectious Disease"/>
            <person name="Wu L."/>
            <person name="Ma J."/>
        </authorList>
    </citation>
    <scope>NUCLEOTIDE SEQUENCE [LARGE SCALE GENOMIC DNA]</scope>
    <source>
        <strain evidence="3 4">PJ61</strain>
    </source>
</reference>
<evidence type="ECO:0000259" key="2">
    <source>
        <dbReference type="PROSITE" id="PS50926"/>
    </source>
</evidence>
<protein>
    <submittedName>
        <fullName evidence="3">TRAM domain-containing protein</fullName>
    </submittedName>
</protein>
<feature type="domain" description="TRAM" evidence="2">
    <location>
        <begin position="84"/>
        <end position="142"/>
    </location>
</feature>
<dbReference type="PROSITE" id="PS50926">
    <property type="entry name" value="TRAM"/>
    <property type="match status" value="1"/>
</dbReference>
<feature type="region of interest" description="Disordered" evidence="1">
    <location>
        <begin position="48"/>
        <end position="89"/>
    </location>
</feature>
<name>A0ABD5T402_9EURY</name>
<feature type="compositionally biased region" description="Polar residues" evidence="1">
    <location>
        <begin position="66"/>
        <end position="83"/>
    </location>
</feature>
<gene>
    <name evidence="3" type="ORF">ACFQDD_00905</name>
</gene>
<accession>A0ABD5T402</accession>
<evidence type="ECO:0000256" key="1">
    <source>
        <dbReference type="SAM" id="MobiDB-lite"/>
    </source>
</evidence>
<comment type="caution">
    <text evidence="3">The sequence shown here is derived from an EMBL/GenBank/DDBJ whole genome shotgun (WGS) entry which is preliminary data.</text>
</comment>
<proteinExistence type="predicted"/>
<dbReference type="InterPro" id="IPR002792">
    <property type="entry name" value="TRAM_dom"/>
</dbReference>
<dbReference type="InterPro" id="IPR012340">
    <property type="entry name" value="NA-bd_OB-fold"/>
</dbReference>
<organism evidence="3 4">
    <name type="scientific">Halorubrum pallidum</name>
    <dbReference type="NCBI Taxonomy" id="1526114"/>
    <lineage>
        <taxon>Archaea</taxon>
        <taxon>Methanobacteriati</taxon>
        <taxon>Methanobacteriota</taxon>
        <taxon>Stenosarchaea group</taxon>
        <taxon>Halobacteria</taxon>
        <taxon>Halobacteriales</taxon>
        <taxon>Haloferacaceae</taxon>
        <taxon>Halorubrum</taxon>
    </lineage>
</organism>
<evidence type="ECO:0000313" key="4">
    <source>
        <dbReference type="Proteomes" id="UP001596274"/>
    </source>
</evidence>
<dbReference type="AlphaFoldDB" id="A0ABD5T402"/>
<dbReference type="Proteomes" id="UP001596274">
    <property type="component" value="Unassembled WGS sequence"/>
</dbReference>
<sequence length="142" mass="15217">MEISDSLQTLYSAEIDEQDDGSFCIEVPEQEVVDGSITEGETVRVAILSHPNAQTPEPDLDEKASSKPSQPSTGPATNTNQAPPVSEGEVRKVEIENIGDQGDGIAKVESGFVVIVPDTRVGQEPRVRINDVRDNVAFAEIA</sequence>